<comment type="caution">
    <text evidence="4">The sequence shown here is derived from an EMBL/GenBank/DDBJ whole genome shotgun (WGS) entry which is preliminary data.</text>
</comment>
<dbReference type="GO" id="GO:0005524">
    <property type="term" value="F:ATP binding"/>
    <property type="evidence" value="ECO:0007669"/>
    <property type="project" value="UniProtKB-KW"/>
</dbReference>
<dbReference type="InterPro" id="IPR027417">
    <property type="entry name" value="P-loop_NTPase"/>
</dbReference>
<dbReference type="PROSITE" id="PS50893">
    <property type="entry name" value="ABC_TRANSPORTER_2"/>
    <property type="match status" value="2"/>
</dbReference>
<dbReference type="SMART" id="SM00382">
    <property type="entry name" value="AAA"/>
    <property type="match status" value="2"/>
</dbReference>
<dbReference type="Pfam" id="PF00005">
    <property type="entry name" value="ABC_tran"/>
    <property type="match status" value="2"/>
</dbReference>
<dbReference type="GO" id="GO:0016887">
    <property type="term" value="F:ATP hydrolysis activity"/>
    <property type="evidence" value="ECO:0007669"/>
    <property type="project" value="InterPro"/>
</dbReference>
<keyword evidence="2 4" id="KW-0067">ATP-binding</keyword>
<keyword evidence="1" id="KW-0547">Nucleotide-binding</keyword>
<evidence type="ECO:0000256" key="1">
    <source>
        <dbReference type="ARBA" id="ARBA00022741"/>
    </source>
</evidence>
<feature type="domain" description="ABC transporter" evidence="3">
    <location>
        <begin position="256"/>
        <end position="499"/>
    </location>
</feature>
<dbReference type="PANTHER" id="PTHR43790">
    <property type="entry name" value="CARBOHYDRATE TRANSPORT ATP-BINDING PROTEIN MG119-RELATED"/>
    <property type="match status" value="1"/>
</dbReference>
<dbReference type="CDD" id="cd03215">
    <property type="entry name" value="ABC_Carb_Monos_II"/>
    <property type="match status" value="1"/>
</dbReference>
<accession>A0A846XE68</accession>
<dbReference type="Gene3D" id="3.40.50.300">
    <property type="entry name" value="P-loop containing nucleotide triphosphate hydrolases"/>
    <property type="match status" value="2"/>
</dbReference>
<proteinExistence type="predicted"/>
<evidence type="ECO:0000313" key="5">
    <source>
        <dbReference type="Proteomes" id="UP000565715"/>
    </source>
</evidence>
<evidence type="ECO:0000259" key="3">
    <source>
        <dbReference type="PROSITE" id="PS50893"/>
    </source>
</evidence>
<organism evidence="4 5">
    <name type="scientific">Nocardia speluncae</name>
    <dbReference type="NCBI Taxonomy" id="419477"/>
    <lineage>
        <taxon>Bacteria</taxon>
        <taxon>Bacillati</taxon>
        <taxon>Actinomycetota</taxon>
        <taxon>Actinomycetes</taxon>
        <taxon>Mycobacteriales</taxon>
        <taxon>Nocardiaceae</taxon>
        <taxon>Nocardia</taxon>
    </lineage>
</organism>
<gene>
    <name evidence="4" type="ORF">HGA13_10395</name>
</gene>
<dbReference type="RefSeq" id="WP_068039817.1">
    <property type="nucleotide sequence ID" value="NZ_JAAXOO010000002.1"/>
</dbReference>
<sequence>MPTLELDGITKRFGPVRANDGISFTLGPGEVLAVVGENGAGKTTLMSILYGLVSPDSGRIVLDGQPVEFASAAEAIAHGLGMVFQHFQLFGELSVAENICYGAEPGRWGVLRRTEAVRRVTALAAEHGLAVPVHEPVAGLPVGVLQRIEILKALYRGAELLILDEPTGVLTPQEARALFRVLRTFTAQGRSVVLITHKLDEVMAVADRVIVLRDGRKVFESAVAATGTTELARHMTGRLVDPRPRRAGGPAGGPVLRVTGARTALSGPGALHDISLTVRAGEIVGIAGVAGNGQETLAAVLAGHQMLTSGSIELNGAEMTELDNGGRRRAGLAHIPEDRYRDGVAADGSVAVNLAAGFHRHPPLAIRGILRPRALRAHARDLIGRFGIKVADPADPVRALSGGNTQKLVVARELAHSAQLLVAEQPTRGVDLGAVEFIYECLDEYRAGGGAVLLISSDLAELRALSDRIVVLSAGVISGELDAAAADPETIGILMSGGTVPEASVPERDAVVAEVAG</sequence>
<reference evidence="4 5" key="1">
    <citation type="submission" date="2020-04" db="EMBL/GenBank/DDBJ databases">
        <title>MicrobeNet Type strains.</title>
        <authorList>
            <person name="Nicholson A.C."/>
        </authorList>
    </citation>
    <scope>NUCLEOTIDE SEQUENCE [LARGE SCALE GENOMIC DNA]</scope>
    <source>
        <strain evidence="4 5">DSM 45078</strain>
    </source>
</reference>
<dbReference type="EMBL" id="JAAXOO010000002">
    <property type="protein sequence ID" value="NKY33479.1"/>
    <property type="molecule type" value="Genomic_DNA"/>
</dbReference>
<dbReference type="SUPFAM" id="SSF52540">
    <property type="entry name" value="P-loop containing nucleoside triphosphate hydrolases"/>
    <property type="match status" value="2"/>
</dbReference>
<dbReference type="Proteomes" id="UP000565715">
    <property type="component" value="Unassembled WGS sequence"/>
</dbReference>
<name>A0A846XE68_9NOCA</name>
<evidence type="ECO:0000256" key="2">
    <source>
        <dbReference type="ARBA" id="ARBA00022840"/>
    </source>
</evidence>
<dbReference type="InterPro" id="IPR050107">
    <property type="entry name" value="ABC_carbohydrate_import_ATPase"/>
</dbReference>
<dbReference type="InterPro" id="IPR003593">
    <property type="entry name" value="AAA+_ATPase"/>
</dbReference>
<protein>
    <submittedName>
        <fullName evidence="4">ABC transporter ATP-binding protein</fullName>
    </submittedName>
</protein>
<keyword evidence="5" id="KW-1185">Reference proteome</keyword>
<dbReference type="PANTHER" id="PTHR43790:SF4">
    <property type="entry name" value="GUANOSINE IMPORT ATP-BINDING PROTEIN NUPO"/>
    <property type="match status" value="1"/>
</dbReference>
<feature type="domain" description="ABC transporter" evidence="3">
    <location>
        <begin position="4"/>
        <end position="239"/>
    </location>
</feature>
<dbReference type="InterPro" id="IPR003439">
    <property type="entry name" value="ABC_transporter-like_ATP-bd"/>
</dbReference>
<dbReference type="CDD" id="cd03216">
    <property type="entry name" value="ABC_Carb_Monos_I"/>
    <property type="match status" value="1"/>
</dbReference>
<dbReference type="AlphaFoldDB" id="A0A846XE68"/>
<evidence type="ECO:0000313" key="4">
    <source>
        <dbReference type="EMBL" id="NKY33479.1"/>
    </source>
</evidence>